<evidence type="ECO:0000256" key="1">
    <source>
        <dbReference type="SAM" id="MobiDB-lite"/>
    </source>
</evidence>
<gene>
    <name evidence="3" type="primary">RMP1</name>
    <name evidence="3" type="ORF">LTR97_001716</name>
</gene>
<name>A0AAN7WIB4_9PEZI</name>
<dbReference type="PANTHER" id="PTHR37792:SF1">
    <property type="entry name" value="RIBONUCLEASE MRP PROTEIN SUBUNIT RMP1"/>
    <property type="match status" value="1"/>
</dbReference>
<dbReference type="CDD" id="cd22573">
    <property type="entry name" value="RMP1_RBD"/>
    <property type="match status" value="1"/>
</dbReference>
<dbReference type="GO" id="GO:0000294">
    <property type="term" value="P:nuclear-transcribed mRNA catabolic process, RNase MRP-dependent"/>
    <property type="evidence" value="ECO:0007669"/>
    <property type="project" value="TreeGrafter"/>
</dbReference>
<dbReference type="GO" id="GO:0042134">
    <property type="term" value="F:rRNA primary transcript binding"/>
    <property type="evidence" value="ECO:0007669"/>
    <property type="project" value="InterPro"/>
</dbReference>
<protein>
    <submittedName>
        <fullName evidence="3">Ribonuclease MRP protein subunit rmp1</fullName>
    </submittedName>
</protein>
<comment type="caution">
    <text evidence="3">The sequence shown here is derived from an EMBL/GenBank/DDBJ whole genome shotgun (WGS) entry which is preliminary data.</text>
</comment>
<organism evidence="3 4">
    <name type="scientific">Elasticomyces elasticus</name>
    <dbReference type="NCBI Taxonomy" id="574655"/>
    <lineage>
        <taxon>Eukaryota</taxon>
        <taxon>Fungi</taxon>
        <taxon>Dikarya</taxon>
        <taxon>Ascomycota</taxon>
        <taxon>Pezizomycotina</taxon>
        <taxon>Dothideomycetes</taxon>
        <taxon>Dothideomycetidae</taxon>
        <taxon>Mycosphaerellales</taxon>
        <taxon>Teratosphaeriaceae</taxon>
        <taxon>Elasticomyces</taxon>
    </lineage>
</organism>
<evidence type="ECO:0000313" key="4">
    <source>
        <dbReference type="Proteomes" id="UP001310594"/>
    </source>
</evidence>
<dbReference type="EMBL" id="JAVRQU010000002">
    <property type="protein sequence ID" value="KAK5706726.1"/>
    <property type="molecule type" value="Genomic_DNA"/>
</dbReference>
<accession>A0AAN7WIB4</accession>
<feature type="domain" description="RNase MRP protein 1 RNA binding" evidence="2">
    <location>
        <begin position="22"/>
        <end position="124"/>
    </location>
</feature>
<dbReference type="AlphaFoldDB" id="A0AAN7WIB4"/>
<dbReference type="InterPro" id="IPR047205">
    <property type="entry name" value="RMP1"/>
</dbReference>
<sequence length="247" mass="27743">MEVTAPEISKEDLERLRHLSDLLHLFYHRNHNQHRRSTWWRAFSIFRKQLRTMLGHLNSLQQNPTSHIERTKKKIRDQQTRLTLEQVLVFWRDVLVPKWQHAFSQVAADGRFAVLGLVLLASLADVCRIAGVTAAFDDLGQIEVEKVLERFAEEGWDGRGEVMARSLEAGGEDVGDVITRGASGGAPKAVAIIDEDDPVAVEKAERPAESTAQTSTMKRSRNRGGTEPKAKKKRKKGDAIDDLFGGL</sequence>
<feature type="region of interest" description="Disordered" evidence="1">
    <location>
        <begin position="197"/>
        <end position="247"/>
    </location>
</feature>
<dbReference type="InterPro" id="IPR047204">
    <property type="entry name" value="RMP1_RBD"/>
</dbReference>
<proteinExistence type="predicted"/>
<dbReference type="GO" id="GO:0000466">
    <property type="term" value="P:maturation of 5.8S rRNA from tricistronic rRNA transcript (SSU-rRNA, 5.8S rRNA, LSU-rRNA)"/>
    <property type="evidence" value="ECO:0007669"/>
    <property type="project" value="TreeGrafter"/>
</dbReference>
<reference evidence="3" key="1">
    <citation type="submission" date="2023-08" db="EMBL/GenBank/DDBJ databases">
        <title>Black Yeasts Isolated from many extreme environments.</title>
        <authorList>
            <person name="Coleine C."/>
            <person name="Stajich J.E."/>
            <person name="Selbmann L."/>
        </authorList>
    </citation>
    <scope>NUCLEOTIDE SEQUENCE</scope>
    <source>
        <strain evidence="3">CCFEE 5810</strain>
    </source>
</reference>
<evidence type="ECO:0000259" key="2">
    <source>
        <dbReference type="Pfam" id="PF20945"/>
    </source>
</evidence>
<dbReference type="Pfam" id="PF20945">
    <property type="entry name" value="RMP1"/>
    <property type="match status" value="1"/>
</dbReference>
<evidence type="ECO:0000313" key="3">
    <source>
        <dbReference type="EMBL" id="KAK5706726.1"/>
    </source>
</evidence>
<dbReference type="PANTHER" id="PTHR37792">
    <property type="entry name" value="RIBONUCLEASE MRP PROTEIN SUBUNIT RMP1"/>
    <property type="match status" value="1"/>
</dbReference>
<dbReference type="GO" id="GO:0000172">
    <property type="term" value="C:ribonuclease MRP complex"/>
    <property type="evidence" value="ECO:0007669"/>
    <property type="project" value="InterPro"/>
</dbReference>
<dbReference type="Proteomes" id="UP001310594">
    <property type="component" value="Unassembled WGS sequence"/>
</dbReference>